<protein>
    <submittedName>
        <fullName evidence="3">Universal stress protein</fullName>
    </submittedName>
</protein>
<sequence length="272" mass="29647">MKSILVHAADDNCMEARMQVALDIARATGAHITFLQAVSFEVFAPGDFYGSAMAAAMPRIREAAKELREKIETDLANEDAAWEWQFMYGMAENRLLEQSALHDLILVGPRDVGEEGSHRPSAMVGSLVMKAPIPVMVVPKETKRLDLNAPVMVAWNGSSEACVALRAAVPLLALASEVHLVSVAEENDKERFDFPATEGAKYLSRHGIEAEIVEIPRGEAKISDTLFAAAEKRGCAMMVMGAYGHSRLAEMLLGGVTRRSLTDPQLPMFLAH</sequence>
<evidence type="ECO:0000259" key="2">
    <source>
        <dbReference type="Pfam" id="PF00582"/>
    </source>
</evidence>
<evidence type="ECO:0000313" key="3">
    <source>
        <dbReference type="EMBL" id="MBD2842340.1"/>
    </source>
</evidence>
<feature type="domain" description="UspA" evidence="2">
    <location>
        <begin position="150"/>
        <end position="259"/>
    </location>
</feature>
<name>A0ABR8KRY2_9SPHN</name>
<organism evidence="3 4">
    <name type="scientific">Erythrobacter rubeus</name>
    <dbReference type="NCBI Taxonomy" id="2760803"/>
    <lineage>
        <taxon>Bacteria</taxon>
        <taxon>Pseudomonadati</taxon>
        <taxon>Pseudomonadota</taxon>
        <taxon>Alphaproteobacteria</taxon>
        <taxon>Sphingomonadales</taxon>
        <taxon>Erythrobacteraceae</taxon>
        <taxon>Erythrobacter/Porphyrobacter group</taxon>
        <taxon>Erythrobacter</taxon>
    </lineage>
</organism>
<dbReference type="RefSeq" id="WP_190787807.1">
    <property type="nucleotide sequence ID" value="NZ_JACXLC010000001.1"/>
</dbReference>
<evidence type="ECO:0000256" key="1">
    <source>
        <dbReference type="ARBA" id="ARBA00008791"/>
    </source>
</evidence>
<keyword evidence="4" id="KW-1185">Reference proteome</keyword>
<dbReference type="EMBL" id="JACXLC010000001">
    <property type="protein sequence ID" value="MBD2842340.1"/>
    <property type="molecule type" value="Genomic_DNA"/>
</dbReference>
<accession>A0ABR8KRY2</accession>
<comment type="similarity">
    <text evidence="1">Belongs to the universal stress protein A family.</text>
</comment>
<gene>
    <name evidence="3" type="ORF">IB285_08735</name>
</gene>
<proteinExistence type="inferred from homology"/>
<evidence type="ECO:0000313" key="4">
    <source>
        <dbReference type="Proteomes" id="UP000635384"/>
    </source>
</evidence>
<dbReference type="InterPro" id="IPR006016">
    <property type="entry name" value="UspA"/>
</dbReference>
<dbReference type="PANTHER" id="PTHR46268">
    <property type="entry name" value="STRESS RESPONSE PROTEIN NHAX"/>
    <property type="match status" value="1"/>
</dbReference>
<comment type="caution">
    <text evidence="3">The sequence shown here is derived from an EMBL/GenBank/DDBJ whole genome shotgun (WGS) entry which is preliminary data.</text>
</comment>
<dbReference type="Proteomes" id="UP000635384">
    <property type="component" value="Unassembled WGS sequence"/>
</dbReference>
<reference evidence="3 4" key="1">
    <citation type="submission" date="2020-09" db="EMBL/GenBank/DDBJ databases">
        <authorList>
            <person name="Yoon J.-W."/>
        </authorList>
    </citation>
    <scope>NUCLEOTIDE SEQUENCE [LARGE SCALE GENOMIC DNA]</scope>
    <source>
        <strain evidence="3 4">KMU-140</strain>
    </source>
</reference>
<dbReference type="Pfam" id="PF00582">
    <property type="entry name" value="Usp"/>
    <property type="match status" value="1"/>
</dbReference>
<dbReference type="SUPFAM" id="SSF52402">
    <property type="entry name" value="Adenine nucleotide alpha hydrolases-like"/>
    <property type="match status" value="2"/>
</dbReference>
<dbReference type="PANTHER" id="PTHR46268:SF15">
    <property type="entry name" value="UNIVERSAL STRESS PROTEIN HP_0031"/>
    <property type="match status" value="1"/>
</dbReference>
<dbReference type="Gene3D" id="3.40.50.12370">
    <property type="match status" value="1"/>
</dbReference>
<dbReference type="CDD" id="cd00293">
    <property type="entry name" value="USP-like"/>
    <property type="match status" value="1"/>
</dbReference>